<dbReference type="InterPro" id="IPR002937">
    <property type="entry name" value="Amino_oxidase"/>
</dbReference>
<proteinExistence type="predicted"/>
<dbReference type="PANTHER" id="PTHR43734:SF3">
    <property type="entry name" value="B-CAROTENE KETOLASE"/>
    <property type="match status" value="1"/>
</dbReference>
<dbReference type="SUPFAM" id="SSF51905">
    <property type="entry name" value="FAD/NAD(P)-binding domain"/>
    <property type="match status" value="1"/>
</dbReference>
<feature type="domain" description="Amine oxidase" evidence="1">
    <location>
        <begin position="36"/>
        <end position="510"/>
    </location>
</feature>
<dbReference type="Gene3D" id="3.50.50.60">
    <property type="entry name" value="FAD/NAD(P)-binding domain"/>
    <property type="match status" value="2"/>
</dbReference>
<dbReference type="PANTHER" id="PTHR43734">
    <property type="entry name" value="PHYTOENE DESATURASE"/>
    <property type="match status" value="1"/>
</dbReference>
<dbReference type="GO" id="GO:0016491">
    <property type="term" value="F:oxidoreductase activity"/>
    <property type="evidence" value="ECO:0007669"/>
    <property type="project" value="InterPro"/>
</dbReference>
<dbReference type="InterPro" id="IPR036188">
    <property type="entry name" value="FAD/NAD-bd_sf"/>
</dbReference>
<comment type="caution">
    <text evidence="2">The sequence shown here is derived from an EMBL/GenBank/DDBJ whole genome shotgun (WGS) entry which is preliminary data.</text>
</comment>
<dbReference type="Pfam" id="PF01593">
    <property type="entry name" value="Amino_oxidase"/>
    <property type="match status" value="1"/>
</dbReference>
<organism evidence="2">
    <name type="scientific">bioreactor metagenome</name>
    <dbReference type="NCBI Taxonomy" id="1076179"/>
    <lineage>
        <taxon>unclassified sequences</taxon>
        <taxon>metagenomes</taxon>
        <taxon>ecological metagenomes</taxon>
    </lineage>
</organism>
<reference evidence="2" key="1">
    <citation type="submission" date="2019-08" db="EMBL/GenBank/DDBJ databases">
        <authorList>
            <person name="Kucharzyk K."/>
            <person name="Murdoch R.W."/>
            <person name="Higgins S."/>
            <person name="Loffler F."/>
        </authorList>
    </citation>
    <scope>NUCLEOTIDE SEQUENCE</scope>
</reference>
<dbReference type="AlphaFoldDB" id="A0A644ST77"/>
<sequence length="523" mass="58160">MPFSAIDAFIKADYHSAVFQEAAVSAKKVIIIGAGLAGLSAGCYSRMNGYDTRIYEHHTKPGGVAASWRRGDYLVDGGIHFITGYKNGTDLYNIYRQLGVADPANFVAMKSYGSFIDIEQGRQLDIPVNISELALEMKMLSPADAPLIDGLVAAVHAFSGKDLATYGQLNPPELTSGMDRLTAIWKMRGLVKYMSGRYAKSMAEYTSLMQSRWLADCLNNLFTPQVPVWFVVMLLALAGDGQISYLAKGCKDFVRRIEKRYKDLSGELTCSATVEKILVQNDCAIGVRLADGTEDYADYVISAGDIYNTVFHLLDGKYIGKKLQNKFDTSELSLPYFVASFGVKRTFENENVFNTIFLKKPLQVGNREVRQLFLRIFNYSSHFAPEGKSVIQAEFETEWVYWNNLKQTDLSKYTAEKERLAAEILDNLDMLYPGVSQAVEVRDIATPCTFSRYTLNHQGAPEGWGLTALNFQAESRRTLEGLSNLCLAGHWVSGGVPGVILSGRQAVQLICAKEKKTFFTRTT</sequence>
<dbReference type="EMBL" id="VSSQ01000005">
    <property type="protein sequence ID" value="MPL57890.1"/>
    <property type="molecule type" value="Genomic_DNA"/>
</dbReference>
<evidence type="ECO:0000313" key="2">
    <source>
        <dbReference type="EMBL" id="MPL57890.1"/>
    </source>
</evidence>
<name>A0A644ST77_9ZZZZ</name>
<evidence type="ECO:0000259" key="1">
    <source>
        <dbReference type="Pfam" id="PF01593"/>
    </source>
</evidence>
<protein>
    <recommendedName>
        <fullName evidence="1">Amine oxidase domain-containing protein</fullName>
    </recommendedName>
</protein>
<accession>A0A644ST77</accession>
<gene>
    <name evidence="2" type="ORF">SDC9_03412</name>
</gene>